<dbReference type="GO" id="GO:0016301">
    <property type="term" value="F:kinase activity"/>
    <property type="evidence" value="ECO:0007669"/>
    <property type="project" value="UniProtKB-KW"/>
</dbReference>
<comment type="similarity">
    <text evidence="1 7">Belongs to the aminoglycoside phosphotransferase family.</text>
</comment>
<keyword evidence="2 7" id="KW-0808">Transferase</keyword>
<feature type="binding site" evidence="9">
    <location>
        <position position="193"/>
    </location>
    <ligand>
        <name>Mg(2+)</name>
        <dbReference type="ChEBI" id="CHEBI:18420"/>
    </ligand>
</feature>
<accession>A0A179VAN5</accession>
<dbReference type="InterPro" id="IPR051678">
    <property type="entry name" value="AGP_Transferase"/>
</dbReference>
<dbReference type="Gene3D" id="3.30.200.20">
    <property type="entry name" value="Phosphorylase Kinase, domain 1"/>
    <property type="match status" value="1"/>
</dbReference>
<evidence type="ECO:0000256" key="2">
    <source>
        <dbReference type="ARBA" id="ARBA00022679"/>
    </source>
</evidence>
<keyword evidence="3 7" id="KW-0547">Nucleotide-binding</keyword>
<dbReference type="Gene3D" id="3.90.1200.10">
    <property type="match status" value="1"/>
</dbReference>
<dbReference type="AlphaFoldDB" id="A0A179VAN5"/>
<evidence type="ECO:0000256" key="6">
    <source>
        <dbReference type="ARBA" id="ARBA00023251"/>
    </source>
</evidence>
<dbReference type="SUPFAM" id="SSF56112">
    <property type="entry name" value="Protein kinase-like (PK-like)"/>
    <property type="match status" value="1"/>
</dbReference>
<keyword evidence="4 7" id="KW-0418">Kinase</keyword>
<dbReference type="InterPro" id="IPR011009">
    <property type="entry name" value="Kinase-like_dom_sf"/>
</dbReference>
<proteinExistence type="inferred from homology"/>
<gene>
    <name evidence="11" type="ORF">AWB85_10285</name>
</gene>
<dbReference type="GO" id="GO:0046677">
    <property type="term" value="P:response to antibiotic"/>
    <property type="evidence" value="ECO:0007669"/>
    <property type="project" value="UniProtKB-KW"/>
</dbReference>
<evidence type="ECO:0000259" key="10">
    <source>
        <dbReference type="Pfam" id="PF01636"/>
    </source>
</evidence>
<dbReference type="GO" id="GO:0046872">
    <property type="term" value="F:metal ion binding"/>
    <property type="evidence" value="ECO:0007669"/>
    <property type="project" value="UniProtKB-KW"/>
</dbReference>
<dbReference type="GO" id="GO:0016773">
    <property type="term" value="F:phosphotransferase activity, alcohol group as acceptor"/>
    <property type="evidence" value="ECO:0007669"/>
    <property type="project" value="InterPro"/>
</dbReference>
<organism evidence="11 12">
    <name type="scientific">Mycobacteroides immunogenum</name>
    <dbReference type="NCBI Taxonomy" id="83262"/>
    <lineage>
        <taxon>Bacteria</taxon>
        <taxon>Bacillati</taxon>
        <taxon>Actinomycetota</taxon>
        <taxon>Actinomycetes</taxon>
        <taxon>Mycobacteriales</taxon>
        <taxon>Mycobacteriaceae</taxon>
        <taxon>Mycobacteroides</taxon>
    </lineage>
</organism>
<dbReference type="RefSeq" id="WP_064631202.1">
    <property type="nucleotide sequence ID" value="NZ_LQYE01000027.1"/>
</dbReference>
<comment type="caution">
    <text evidence="11">The sequence shown here is derived from an EMBL/GenBank/DDBJ whole genome shotgun (WGS) entry which is preliminary data.</text>
</comment>
<evidence type="ECO:0000313" key="11">
    <source>
        <dbReference type="EMBL" id="OAT68212.1"/>
    </source>
</evidence>
<dbReference type="NCBIfam" id="NF033068">
    <property type="entry name" value="APH_3p"/>
    <property type="match status" value="1"/>
</dbReference>
<keyword evidence="6 7" id="KW-0046">Antibiotic resistance</keyword>
<evidence type="ECO:0000256" key="1">
    <source>
        <dbReference type="ARBA" id="ARBA00006219"/>
    </source>
</evidence>
<dbReference type="EMBL" id="LQYE01000027">
    <property type="protein sequence ID" value="OAT68212.1"/>
    <property type="molecule type" value="Genomic_DNA"/>
</dbReference>
<dbReference type="InterPro" id="IPR024165">
    <property type="entry name" value="Kan/Strep_kinase"/>
</dbReference>
<evidence type="ECO:0000256" key="5">
    <source>
        <dbReference type="ARBA" id="ARBA00022840"/>
    </source>
</evidence>
<evidence type="ECO:0000256" key="7">
    <source>
        <dbReference type="PIRNR" id="PIRNR000706"/>
    </source>
</evidence>
<dbReference type="GO" id="GO:0005524">
    <property type="term" value="F:ATP binding"/>
    <property type="evidence" value="ECO:0007669"/>
    <property type="project" value="UniProtKB-KW"/>
</dbReference>
<name>A0A179VAN5_9MYCO</name>
<keyword evidence="5 7" id="KW-0067">ATP-binding</keyword>
<feature type="domain" description="Aminoglycoside phosphotransferase" evidence="10">
    <location>
        <begin position="19"/>
        <end position="260"/>
    </location>
</feature>
<evidence type="ECO:0000256" key="4">
    <source>
        <dbReference type="ARBA" id="ARBA00022777"/>
    </source>
</evidence>
<evidence type="ECO:0000313" key="12">
    <source>
        <dbReference type="Proteomes" id="UP000186919"/>
    </source>
</evidence>
<dbReference type="CDD" id="cd05150">
    <property type="entry name" value="APH"/>
    <property type="match status" value="1"/>
</dbReference>
<dbReference type="PANTHER" id="PTHR21310:SF41">
    <property type="entry name" value="3'-PHOSPHOTRANSFERASE, PUTATIVE-RELATED"/>
    <property type="match status" value="1"/>
</dbReference>
<keyword evidence="9" id="KW-0460">Magnesium</keyword>
<feature type="active site" description="Proton acceptor" evidence="8">
    <location>
        <position position="188"/>
    </location>
</feature>
<evidence type="ECO:0000256" key="8">
    <source>
        <dbReference type="PIRSR" id="PIRSR000706-1"/>
    </source>
</evidence>
<evidence type="ECO:0000256" key="3">
    <source>
        <dbReference type="ARBA" id="ARBA00022741"/>
    </source>
</evidence>
<evidence type="ECO:0000256" key="9">
    <source>
        <dbReference type="PIRSR" id="PIRSR000706-2"/>
    </source>
</evidence>
<protein>
    <submittedName>
        <fullName evidence="11">Aminoglycoside phosphotransferase</fullName>
    </submittedName>
</protein>
<dbReference type="InterPro" id="IPR002575">
    <property type="entry name" value="Aminoglycoside_PTrfase"/>
</dbReference>
<feature type="binding site" evidence="9">
    <location>
        <position position="208"/>
    </location>
    <ligand>
        <name>Mg(2+)</name>
        <dbReference type="ChEBI" id="CHEBI:18420"/>
    </ligand>
</feature>
<keyword evidence="9" id="KW-0479">Metal-binding</keyword>
<dbReference type="PANTHER" id="PTHR21310">
    <property type="entry name" value="AMINOGLYCOSIDE PHOSPHOTRANSFERASE-RELATED-RELATED"/>
    <property type="match status" value="1"/>
</dbReference>
<dbReference type="PIRSF" id="PIRSF000706">
    <property type="entry name" value="Kanamycin_kin"/>
    <property type="match status" value="1"/>
</dbReference>
<dbReference type="Pfam" id="PF01636">
    <property type="entry name" value="APH"/>
    <property type="match status" value="1"/>
</dbReference>
<sequence length="268" mass="29784">MRPSSVRRMFPRHSWVSVSEGESGASVHGLTADGSAVPEFYVKVAPIASANPAHDLAAEADRLEWLAGTGVPVARLVDRGSCDSTTWFVTEAVRGIPASRRWPESQRDAVADAMADLALSLHDLPAADCPFDRRLAVTVAEAENAVREDLVDLDGLEDHYSGWSGEQLLAELYRTRPATEDVVVCHGDLCPDNVLLDPVTWQVTGLIDVGRLGRADRHLDLALAVRQLEIEDDPWFGPRYVHRFRERYGPDRFDTEKIAFYTLLDEFF</sequence>
<reference evidence="11 12" key="1">
    <citation type="submission" date="2016-01" db="EMBL/GenBank/DDBJ databases">
        <title>Mycobacterium immunogenum strain CD11_6 genome sequencing and assembly.</title>
        <authorList>
            <person name="Kaur G."/>
            <person name="Nair G.R."/>
            <person name="Mayilraj S."/>
        </authorList>
    </citation>
    <scope>NUCLEOTIDE SEQUENCE [LARGE SCALE GENOMIC DNA]</scope>
    <source>
        <strain evidence="11 12">CD11-6</strain>
    </source>
</reference>
<dbReference type="Proteomes" id="UP000186919">
    <property type="component" value="Unassembled WGS sequence"/>
</dbReference>